<proteinExistence type="inferred from homology"/>
<comment type="similarity">
    <text evidence="7">Belongs to the binding-protein-dependent transport system permease family.</text>
</comment>
<evidence type="ECO:0000256" key="4">
    <source>
        <dbReference type="ARBA" id="ARBA00022692"/>
    </source>
</evidence>
<comment type="subcellular location">
    <subcellularLocation>
        <location evidence="1 7">Cell membrane</location>
        <topology evidence="1 7">Multi-pass membrane protein</topology>
    </subcellularLocation>
</comment>
<organism evidence="9 10">
    <name type="scientific">Thermoanaerobacterium butyriciformans</name>
    <dbReference type="NCBI Taxonomy" id="1702242"/>
    <lineage>
        <taxon>Bacteria</taxon>
        <taxon>Bacillati</taxon>
        <taxon>Bacillota</taxon>
        <taxon>Clostridia</taxon>
        <taxon>Thermoanaerobacterales</taxon>
        <taxon>Thermoanaerobacteraceae</taxon>
        <taxon>Thermoanaerobacterium</taxon>
    </lineage>
</organism>
<feature type="transmembrane region" description="Helical" evidence="7">
    <location>
        <begin position="7"/>
        <end position="27"/>
    </location>
</feature>
<dbReference type="PANTHER" id="PTHR30193">
    <property type="entry name" value="ABC TRANSPORTER PERMEASE PROTEIN"/>
    <property type="match status" value="1"/>
</dbReference>
<evidence type="ECO:0000313" key="9">
    <source>
        <dbReference type="EMBL" id="MBP2070997.1"/>
    </source>
</evidence>
<dbReference type="CDD" id="cd06261">
    <property type="entry name" value="TM_PBP2"/>
    <property type="match status" value="1"/>
</dbReference>
<dbReference type="RefSeq" id="WP_209452957.1">
    <property type="nucleotide sequence ID" value="NZ_JAGGLT010000003.1"/>
</dbReference>
<comment type="caution">
    <text evidence="9">The sequence shown here is derived from an EMBL/GenBank/DDBJ whole genome shotgun (WGS) entry which is preliminary data.</text>
</comment>
<dbReference type="InterPro" id="IPR035906">
    <property type="entry name" value="MetI-like_sf"/>
</dbReference>
<sequence length="292" mass="33642">MIKKYTGLLYIVPWLIGLFIFTFYPFISSFILSFTDYKIIYQPKFVGFGNYIKMFNDNTFFISLVATFKYVIMTVPLNLIFALLIALVLNFKLRGINFYRTVYYIPSILGGNIAVAVLWRFLFGTNGLINQFIKFIGINPISWFSTEYGALFALSTLKIWQFGSTMIIFLAGLKDIPQELYEAAAVDGAGKIRTFFSVTIPLLSPIIFFNLIMQLINAFQEFNSPYLITNGGPLYKTYLFSLMIYDNAFQYFNMGYASALSWVLFIIIMIFTVFIFRSSSYWVFYSDEGGES</sequence>
<protein>
    <submittedName>
        <fullName evidence="9">Oligogalacturonide transport system permease protein</fullName>
    </submittedName>
</protein>
<evidence type="ECO:0000256" key="6">
    <source>
        <dbReference type="ARBA" id="ARBA00023136"/>
    </source>
</evidence>
<evidence type="ECO:0000313" key="10">
    <source>
        <dbReference type="Proteomes" id="UP001166402"/>
    </source>
</evidence>
<evidence type="ECO:0000256" key="5">
    <source>
        <dbReference type="ARBA" id="ARBA00022989"/>
    </source>
</evidence>
<evidence type="ECO:0000256" key="3">
    <source>
        <dbReference type="ARBA" id="ARBA00022475"/>
    </source>
</evidence>
<keyword evidence="3" id="KW-1003">Cell membrane</keyword>
<dbReference type="SUPFAM" id="SSF160964">
    <property type="entry name" value="MalF N-terminal region-like"/>
    <property type="match status" value="1"/>
</dbReference>
<evidence type="ECO:0000256" key="7">
    <source>
        <dbReference type="RuleBase" id="RU363032"/>
    </source>
</evidence>
<keyword evidence="2 7" id="KW-0813">Transport</keyword>
<feature type="transmembrane region" description="Helical" evidence="7">
    <location>
        <begin position="256"/>
        <end position="276"/>
    </location>
</feature>
<accession>A0ABS4NBE9</accession>
<feature type="transmembrane region" description="Helical" evidence="7">
    <location>
        <begin position="150"/>
        <end position="173"/>
    </location>
</feature>
<dbReference type="Pfam" id="PF00528">
    <property type="entry name" value="BPD_transp_1"/>
    <property type="match status" value="1"/>
</dbReference>
<keyword evidence="10" id="KW-1185">Reference proteome</keyword>
<reference evidence="9" key="1">
    <citation type="submission" date="2021-03" db="EMBL/GenBank/DDBJ databases">
        <title>Genomic Encyclopedia of Type Strains, Phase IV (KMG-IV): sequencing the most valuable type-strain genomes for metagenomic binning, comparative biology and taxonomic classification.</title>
        <authorList>
            <person name="Goeker M."/>
        </authorList>
    </citation>
    <scope>NUCLEOTIDE SEQUENCE</scope>
    <source>
        <strain evidence="9">DSM 101588</strain>
    </source>
</reference>
<dbReference type="PROSITE" id="PS50928">
    <property type="entry name" value="ABC_TM1"/>
    <property type="match status" value="1"/>
</dbReference>
<evidence type="ECO:0000256" key="1">
    <source>
        <dbReference type="ARBA" id="ARBA00004651"/>
    </source>
</evidence>
<feature type="transmembrane region" description="Helical" evidence="7">
    <location>
        <begin position="194"/>
        <end position="216"/>
    </location>
</feature>
<feature type="transmembrane region" description="Helical" evidence="7">
    <location>
        <begin position="101"/>
        <end position="122"/>
    </location>
</feature>
<dbReference type="Gene3D" id="1.10.3720.10">
    <property type="entry name" value="MetI-like"/>
    <property type="match status" value="1"/>
</dbReference>
<name>A0ABS4NBE9_9THEO</name>
<keyword evidence="6 7" id="KW-0472">Membrane</keyword>
<feature type="transmembrane region" description="Helical" evidence="7">
    <location>
        <begin position="60"/>
        <end position="89"/>
    </location>
</feature>
<dbReference type="Proteomes" id="UP001166402">
    <property type="component" value="Unassembled WGS sequence"/>
</dbReference>
<feature type="domain" description="ABC transmembrane type-1" evidence="8">
    <location>
        <begin position="64"/>
        <end position="275"/>
    </location>
</feature>
<gene>
    <name evidence="9" type="ORF">J2Z80_000497</name>
</gene>
<evidence type="ECO:0000259" key="8">
    <source>
        <dbReference type="PROSITE" id="PS50928"/>
    </source>
</evidence>
<evidence type="ECO:0000256" key="2">
    <source>
        <dbReference type="ARBA" id="ARBA00022448"/>
    </source>
</evidence>
<keyword evidence="5 7" id="KW-1133">Transmembrane helix</keyword>
<dbReference type="PANTHER" id="PTHR30193:SF1">
    <property type="entry name" value="ABC TRANSPORTER PERMEASE PROTEIN YESP-RELATED"/>
    <property type="match status" value="1"/>
</dbReference>
<dbReference type="InterPro" id="IPR000515">
    <property type="entry name" value="MetI-like"/>
</dbReference>
<dbReference type="SUPFAM" id="SSF161098">
    <property type="entry name" value="MetI-like"/>
    <property type="match status" value="1"/>
</dbReference>
<dbReference type="EMBL" id="JAGGLT010000003">
    <property type="protein sequence ID" value="MBP2070997.1"/>
    <property type="molecule type" value="Genomic_DNA"/>
</dbReference>
<dbReference type="InterPro" id="IPR051393">
    <property type="entry name" value="ABC_transporter_permease"/>
</dbReference>
<keyword evidence="4 7" id="KW-0812">Transmembrane</keyword>